<keyword evidence="2" id="KW-1185">Reference proteome</keyword>
<evidence type="ECO:0000313" key="2">
    <source>
        <dbReference type="Proteomes" id="UP000834106"/>
    </source>
</evidence>
<dbReference type="EMBL" id="OU503050">
    <property type="protein sequence ID" value="CAI9777329.1"/>
    <property type="molecule type" value="Genomic_DNA"/>
</dbReference>
<proteinExistence type="predicted"/>
<accession>A0AAD1ZX84</accession>
<evidence type="ECO:0000313" key="1">
    <source>
        <dbReference type="EMBL" id="CAI9777329.1"/>
    </source>
</evidence>
<name>A0AAD1ZX84_9LAMI</name>
<reference evidence="1" key="1">
    <citation type="submission" date="2023-05" db="EMBL/GenBank/DDBJ databases">
        <authorList>
            <person name="Huff M."/>
        </authorList>
    </citation>
    <scope>NUCLEOTIDE SEQUENCE</scope>
</reference>
<gene>
    <name evidence="1" type="ORF">FPE_LOCUS24759</name>
</gene>
<sequence length="153" mass="17325">MDQTPKELLKHRIRELLHSDPQNRGNGLTKTKAKISEPKIHKAATKKIDTTKLKYSGIMLMSNCHSNTDYSITSRYIFSHPCPGNATSGTLQHKMIKLENFLRQKVSPPPSLPAIPICKDCYGCCHDNSSSCVQSIYGFLNKQPRTTRIKRLR</sequence>
<dbReference type="AlphaFoldDB" id="A0AAD1ZX84"/>
<dbReference type="Proteomes" id="UP000834106">
    <property type="component" value="Chromosome 15"/>
</dbReference>
<organism evidence="1 2">
    <name type="scientific">Fraxinus pennsylvanica</name>
    <dbReference type="NCBI Taxonomy" id="56036"/>
    <lineage>
        <taxon>Eukaryota</taxon>
        <taxon>Viridiplantae</taxon>
        <taxon>Streptophyta</taxon>
        <taxon>Embryophyta</taxon>
        <taxon>Tracheophyta</taxon>
        <taxon>Spermatophyta</taxon>
        <taxon>Magnoliopsida</taxon>
        <taxon>eudicotyledons</taxon>
        <taxon>Gunneridae</taxon>
        <taxon>Pentapetalae</taxon>
        <taxon>asterids</taxon>
        <taxon>lamiids</taxon>
        <taxon>Lamiales</taxon>
        <taxon>Oleaceae</taxon>
        <taxon>Oleeae</taxon>
        <taxon>Fraxinus</taxon>
    </lineage>
</organism>
<protein>
    <submittedName>
        <fullName evidence="1">Uncharacterized protein</fullName>
    </submittedName>
</protein>